<protein>
    <submittedName>
        <fullName evidence="1">Uncharacterized protein</fullName>
    </submittedName>
</protein>
<name>A0A1G9IZA2_9RHOB</name>
<reference evidence="2" key="1">
    <citation type="submission" date="2016-10" db="EMBL/GenBank/DDBJ databases">
        <authorList>
            <person name="Varghese N."/>
            <person name="Submissions S."/>
        </authorList>
    </citation>
    <scope>NUCLEOTIDE SEQUENCE [LARGE SCALE GENOMIC DNA]</scope>
    <source>
        <strain evidence="2">CGMCC 1.7655</strain>
    </source>
</reference>
<dbReference type="Proteomes" id="UP000199555">
    <property type="component" value="Unassembled WGS sequence"/>
</dbReference>
<dbReference type="RefSeq" id="WP_090755659.1">
    <property type="nucleotide sequence ID" value="NZ_FNGE01000008.1"/>
</dbReference>
<dbReference type="STRING" id="525640.SAMN04487971_108195"/>
<organism evidence="1 2">
    <name type="scientific">Paracoccus chinensis</name>
    <dbReference type="NCBI Taxonomy" id="525640"/>
    <lineage>
        <taxon>Bacteria</taxon>
        <taxon>Pseudomonadati</taxon>
        <taxon>Pseudomonadota</taxon>
        <taxon>Alphaproteobacteria</taxon>
        <taxon>Rhodobacterales</taxon>
        <taxon>Paracoccaceae</taxon>
        <taxon>Paracoccus</taxon>
    </lineage>
</organism>
<accession>A0A1G9IZA2</accession>
<keyword evidence="2" id="KW-1185">Reference proteome</keyword>
<sequence length="120" mass="12695">MSVYRLGATTVHHADDHTLTVFDGGGEVRGDHAPQPGQDETAAQYGLSVEAMSRALDLAHSILSAALGLPASPTLSAMPGGKHWSHWWREEQAVLALQGCAAVTGVDPEQIAARLSKRET</sequence>
<gene>
    <name evidence="1" type="ORF">SAMN04487971_108195</name>
</gene>
<proteinExistence type="predicted"/>
<dbReference type="EMBL" id="FNGE01000008">
    <property type="protein sequence ID" value="SDL30598.1"/>
    <property type="molecule type" value="Genomic_DNA"/>
</dbReference>
<dbReference type="AlphaFoldDB" id="A0A1G9IZA2"/>
<evidence type="ECO:0000313" key="2">
    <source>
        <dbReference type="Proteomes" id="UP000199555"/>
    </source>
</evidence>
<evidence type="ECO:0000313" key="1">
    <source>
        <dbReference type="EMBL" id="SDL30598.1"/>
    </source>
</evidence>